<evidence type="ECO:0000256" key="1">
    <source>
        <dbReference type="SAM" id="MobiDB-lite"/>
    </source>
</evidence>
<feature type="compositionally biased region" description="Polar residues" evidence="1">
    <location>
        <begin position="113"/>
        <end position="123"/>
    </location>
</feature>
<keyword evidence="3" id="KW-1185">Reference proteome</keyword>
<feature type="region of interest" description="Disordered" evidence="1">
    <location>
        <begin position="87"/>
        <end position="139"/>
    </location>
</feature>
<dbReference type="EMBL" id="MNCJ02000318">
    <property type="protein sequence ID" value="KAF5816537.1"/>
    <property type="molecule type" value="Genomic_DNA"/>
</dbReference>
<dbReference type="Proteomes" id="UP000215914">
    <property type="component" value="Unassembled WGS sequence"/>
</dbReference>
<reference evidence="2" key="2">
    <citation type="submission" date="2020-06" db="EMBL/GenBank/DDBJ databases">
        <title>Helianthus annuus Genome sequencing and assembly Release 2.</title>
        <authorList>
            <person name="Gouzy J."/>
            <person name="Langlade N."/>
            <person name="Munos S."/>
        </authorList>
    </citation>
    <scope>NUCLEOTIDE SEQUENCE</scope>
    <source>
        <tissue evidence="2">Leaves</tissue>
    </source>
</reference>
<sequence length="190" mass="22342">MSFKLKSIKKLIHVQKACRSFTEIFRSKLQIIKVRKAIKKVTTFLLSSRQRLRFRPTRQRPTTSHYFHLLQEGSPVIFINQRYVQKSGQPSREPFSSKYKEPDVGSTSTTSTNGITQEKSAATNHVKHNSLLRERKKEENRNKNIDRLYTRDIRGVDERAADFISKVREDMKLQREQSIIEFQEMLARSV</sequence>
<evidence type="ECO:0000313" key="2">
    <source>
        <dbReference type="EMBL" id="KAF5816537.1"/>
    </source>
</evidence>
<protein>
    <submittedName>
        <fullName evidence="2">Uncharacterized protein</fullName>
    </submittedName>
</protein>
<name>A0A9K3JKZ5_HELAN</name>
<dbReference type="Pfam" id="PF05553">
    <property type="entry name" value="DUF761"/>
    <property type="match status" value="1"/>
</dbReference>
<proteinExistence type="predicted"/>
<evidence type="ECO:0000313" key="3">
    <source>
        <dbReference type="Proteomes" id="UP000215914"/>
    </source>
</evidence>
<comment type="caution">
    <text evidence="2">The sequence shown here is derived from an EMBL/GenBank/DDBJ whole genome shotgun (WGS) entry which is preliminary data.</text>
</comment>
<reference evidence="2" key="1">
    <citation type="journal article" date="2017" name="Nature">
        <title>The sunflower genome provides insights into oil metabolism, flowering and Asterid evolution.</title>
        <authorList>
            <person name="Badouin H."/>
            <person name="Gouzy J."/>
            <person name="Grassa C.J."/>
            <person name="Murat F."/>
            <person name="Staton S.E."/>
            <person name="Cottret L."/>
            <person name="Lelandais-Briere C."/>
            <person name="Owens G.L."/>
            <person name="Carrere S."/>
            <person name="Mayjonade B."/>
            <person name="Legrand L."/>
            <person name="Gill N."/>
            <person name="Kane N.C."/>
            <person name="Bowers J.E."/>
            <person name="Hubner S."/>
            <person name="Bellec A."/>
            <person name="Berard A."/>
            <person name="Berges H."/>
            <person name="Blanchet N."/>
            <person name="Boniface M.C."/>
            <person name="Brunel D."/>
            <person name="Catrice O."/>
            <person name="Chaidir N."/>
            <person name="Claudel C."/>
            <person name="Donnadieu C."/>
            <person name="Faraut T."/>
            <person name="Fievet G."/>
            <person name="Helmstetter N."/>
            <person name="King M."/>
            <person name="Knapp S.J."/>
            <person name="Lai Z."/>
            <person name="Le Paslier M.C."/>
            <person name="Lippi Y."/>
            <person name="Lorenzon L."/>
            <person name="Mandel J.R."/>
            <person name="Marage G."/>
            <person name="Marchand G."/>
            <person name="Marquand E."/>
            <person name="Bret-Mestries E."/>
            <person name="Morien E."/>
            <person name="Nambeesan S."/>
            <person name="Nguyen T."/>
            <person name="Pegot-Espagnet P."/>
            <person name="Pouilly N."/>
            <person name="Raftis F."/>
            <person name="Sallet E."/>
            <person name="Schiex T."/>
            <person name="Thomas J."/>
            <person name="Vandecasteele C."/>
            <person name="Vares D."/>
            <person name="Vear F."/>
            <person name="Vautrin S."/>
            <person name="Crespi M."/>
            <person name="Mangin B."/>
            <person name="Burke J.M."/>
            <person name="Salse J."/>
            <person name="Munos S."/>
            <person name="Vincourt P."/>
            <person name="Rieseberg L.H."/>
            <person name="Langlade N.B."/>
        </authorList>
    </citation>
    <scope>NUCLEOTIDE SEQUENCE</scope>
    <source>
        <tissue evidence="2">Leaves</tissue>
    </source>
</reference>
<organism evidence="2 3">
    <name type="scientific">Helianthus annuus</name>
    <name type="common">Common sunflower</name>
    <dbReference type="NCBI Taxonomy" id="4232"/>
    <lineage>
        <taxon>Eukaryota</taxon>
        <taxon>Viridiplantae</taxon>
        <taxon>Streptophyta</taxon>
        <taxon>Embryophyta</taxon>
        <taxon>Tracheophyta</taxon>
        <taxon>Spermatophyta</taxon>
        <taxon>Magnoliopsida</taxon>
        <taxon>eudicotyledons</taxon>
        <taxon>Gunneridae</taxon>
        <taxon>Pentapetalae</taxon>
        <taxon>asterids</taxon>
        <taxon>campanulids</taxon>
        <taxon>Asterales</taxon>
        <taxon>Asteraceae</taxon>
        <taxon>Asteroideae</taxon>
        <taxon>Heliantheae alliance</taxon>
        <taxon>Heliantheae</taxon>
        <taxon>Helianthus</taxon>
    </lineage>
</organism>
<dbReference type="OrthoDB" id="1913960at2759"/>
<dbReference type="AlphaFoldDB" id="A0A9K3JKZ5"/>
<gene>
    <name evidence="2" type="ORF">HanXRQr2_Chr03g0135381</name>
</gene>
<accession>A0A9K3JKZ5</accession>
<dbReference type="Gramene" id="mRNA:HanXRQr2_Chr03g0135381">
    <property type="protein sequence ID" value="CDS:HanXRQr2_Chr03g0135381.1"/>
    <property type="gene ID" value="HanXRQr2_Chr03g0135381"/>
</dbReference>
<dbReference type="InterPro" id="IPR008480">
    <property type="entry name" value="DUF761_pln"/>
</dbReference>